<keyword evidence="5" id="KW-1185">Reference proteome</keyword>
<evidence type="ECO:0000256" key="1">
    <source>
        <dbReference type="ARBA" id="ARBA00022664"/>
    </source>
</evidence>
<evidence type="ECO:0000313" key="4">
    <source>
        <dbReference type="EMBL" id="KNE86931.1"/>
    </source>
</evidence>
<keyword evidence="2" id="KW-0479">Metal-binding</keyword>
<sequence>LRLYCLKGEAFLNEMTKPIVTCNNSNIPNKKVPSRRHIYELDVDLDSASPPEEIREELDVEAITRTSGPYKLFCWNCRKEGHKFQDCMGVRSVFCFGCGLADTYKPTCPKCNSGNFQRGEPQSRTFAKTKLI</sequence>
<keyword evidence="1" id="KW-0507">mRNA processing</keyword>
<protein>
    <recommendedName>
        <fullName evidence="3">CCHC-type domain-containing protein</fullName>
    </recommendedName>
</protein>
<gene>
    <name evidence="4" type="ORF">PSTG_19700</name>
</gene>
<dbReference type="Proteomes" id="UP000054564">
    <property type="component" value="Unassembled WGS sequence"/>
</dbReference>
<dbReference type="GO" id="GO:0008270">
    <property type="term" value="F:zinc ion binding"/>
    <property type="evidence" value="ECO:0007669"/>
    <property type="project" value="UniProtKB-KW"/>
</dbReference>
<accession>A0A0L0UIU1</accession>
<dbReference type="GO" id="GO:0003676">
    <property type="term" value="F:nucleic acid binding"/>
    <property type="evidence" value="ECO:0007669"/>
    <property type="project" value="InterPro"/>
</dbReference>
<dbReference type="GO" id="GO:0006397">
    <property type="term" value="P:mRNA processing"/>
    <property type="evidence" value="ECO:0007669"/>
    <property type="project" value="UniProtKB-KW"/>
</dbReference>
<keyword evidence="2" id="KW-0862">Zinc</keyword>
<dbReference type="InterPro" id="IPR001878">
    <property type="entry name" value="Znf_CCHC"/>
</dbReference>
<feature type="domain" description="CCHC-type" evidence="3">
    <location>
        <begin position="74"/>
        <end position="87"/>
    </location>
</feature>
<dbReference type="PROSITE" id="PS50158">
    <property type="entry name" value="ZF_CCHC"/>
    <property type="match status" value="1"/>
</dbReference>
<name>A0A0L0UIU1_9BASI</name>
<dbReference type="SUPFAM" id="SSF57756">
    <property type="entry name" value="Retrovirus zinc finger-like domains"/>
    <property type="match status" value="1"/>
</dbReference>
<organism evidence="4 5">
    <name type="scientific">Puccinia striiformis f. sp. tritici PST-78</name>
    <dbReference type="NCBI Taxonomy" id="1165861"/>
    <lineage>
        <taxon>Eukaryota</taxon>
        <taxon>Fungi</taxon>
        <taxon>Dikarya</taxon>
        <taxon>Basidiomycota</taxon>
        <taxon>Pucciniomycotina</taxon>
        <taxon>Pucciniomycetes</taxon>
        <taxon>Pucciniales</taxon>
        <taxon>Pucciniaceae</taxon>
        <taxon>Puccinia</taxon>
    </lineage>
</organism>
<dbReference type="AlphaFoldDB" id="A0A0L0UIU1"/>
<feature type="non-terminal residue" evidence="4">
    <location>
        <position position="1"/>
    </location>
</feature>
<evidence type="ECO:0000313" key="5">
    <source>
        <dbReference type="Proteomes" id="UP000054564"/>
    </source>
</evidence>
<proteinExistence type="predicted"/>
<keyword evidence="2" id="KW-0863">Zinc-finger</keyword>
<dbReference type="EMBL" id="AJIL01007503">
    <property type="protein sequence ID" value="KNE86931.1"/>
    <property type="molecule type" value="Genomic_DNA"/>
</dbReference>
<dbReference type="InterPro" id="IPR036875">
    <property type="entry name" value="Znf_CCHC_sf"/>
</dbReference>
<comment type="caution">
    <text evidence="4">The sequence shown here is derived from an EMBL/GenBank/DDBJ whole genome shotgun (WGS) entry which is preliminary data.</text>
</comment>
<evidence type="ECO:0000256" key="2">
    <source>
        <dbReference type="PROSITE-ProRule" id="PRU00047"/>
    </source>
</evidence>
<evidence type="ECO:0000259" key="3">
    <source>
        <dbReference type="PROSITE" id="PS50158"/>
    </source>
</evidence>
<reference evidence="5" key="1">
    <citation type="submission" date="2014-03" db="EMBL/GenBank/DDBJ databases">
        <title>The Genome Sequence of Puccinia striiformis f. sp. tritici PST-78.</title>
        <authorList>
            <consortium name="The Broad Institute Genome Sequencing Platform"/>
            <person name="Cuomo C."/>
            <person name="Hulbert S."/>
            <person name="Chen X."/>
            <person name="Walker B."/>
            <person name="Young S.K."/>
            <person name="Zeng Q."/>
            <person name="Gargeya S."/>
            <person name="Fitzgerald M."/>
            <person name="Haas B."/>
            <person name="Abouelleil A."/>
            <person name="Alvarado L."/>
            <person name="Arachchi H.M."/>
            <person name="Berlin A.M."/>
            <person name="Chapman S.B."/>
            <person name="Goldberg J."/>
            <person name="Griggs A."/>
            <person name="Gujja S."/>
            <person name="Hansen M."/>
            <person name="Howarth C."/>
            <person name="Imamovic A."/>
            <person name="Larimer J."/>
            <person name="McCowan C."/>
            <person name="Montmayeur A."/>
            <person name="Murphy C."/>
            <person name="Neiman D."/>
            <person name="Pearson M."/>
            <person name="Priest M."/>
            <person name="Roberts A."/>
            <person name="Saif S."/>
            <person name="Shea T."/>
            <person name="Sisk P."/>
            <person name="Sykes S."/>
            <person name="Wortman J."/>
            <person name="Nusbaum C."/>
            <person name="Birren B."/>
        </authorList>
    </citation>
    <scope>NUCLEOTIDE SEQUENCE [LARGE SCALE GENOMIC DNA]</scope>
    <source>
        <strain evidence="5">race PST-78</strain>
    </source>
</reference>